<evidence type="ECO:0000256" key="3">
    <source>
        <dbReference type="ARBA" id="ARBA00023015"/>
    </source>
</evidence>
<evidence type="ECO:0000256" key="4">
    <source>
        <dbReference type="ARBA" id="ARBA00023054"/>
    </source>
</evidence>
<dbReference type="Proteomes" id="UP001163823">
    <property type="component" value="Chromosome 6"/>
</dbReference>
<dbReference type="Gene3D" id="3.30.530.20">
    <property type="match status" value="1"/>
</dbReference>
<evidence type="ECO:0000313" key="15">
    <source>
        <dbReference type="EMBL" id="KAJ7964414.1"/>
    </source>
</evidence>
<keyword evidence="8 9" id="KW-0539">Nucleus</keyword>
<dbReference type="InterPro" id="IPR023393">
    <property type="entry name" value="START-like_dom_sf"/>
</dbReference>
<keyword evidence="7" id="KW-0804">Transcription</keyword>
<protein>
    <submittedName>
        <fullName evidence="15">Homeobox-leucine zipper protein</fullName>
    </submittedName>
</protein>
<dbReference type="Pfam" id="PF00046">
    <property type="entry name" value="Homeodomain"/>
    <property type="match status" value="1"/>
</dbReference>
<dbReference type="CDD" id="cd08875">
    <property type="entry name" value="START_ArGLABRA2_like"/>
    <property type="match status" value="1"/>
</dbReference>
<evidence type="ECO:0000256" key="1">
    <source>
        <dbReference type="ARBA" id="ARBA00004123"/>
    </source>
</evidence>
<evidence type="ECO:0000256" key="8">
    <source>
        <dbReference type="ARBA" id="ARBA00023242"/>
    </source>
</evidence>
<evidence type="ECO:0000256" key="7">
    <source>
        <dbReference type="ARBA" id="ARBA00023163"/>
    </source>
</evidence>
<evidence type="ECO:0000256" key="6">
    <source>
        <dbReference type="ARBA" id="ARBA00023155"/>
    </source>
</evidence>
<evidence type="ECO:0000256" key="5">
    <source>
        <dbReference type="ARBA" id="ARBA00023125"/>
    </source>
</evidence>
<feature type="region of interest" description="Disordered" evidence="12">
    <location>
        <begin position="1"/>
        <end position="27"/>
    </location>
</feature>
<evidence type="ECO:0000259" key="13">
    <source>
        <dbReference type="PROSITE" id="PS50071"/>
    </source>
</evidence>
<dbReference type="SUPFAM" id="SSF46689">
    <property type="entry name" value="Homeodomain-like"/>
    <property type="match status" value="1"/>
</dbReference>
<dbReference type="KEGG" id="qsa:O6P43_014236"/>
<organism evidence="15 16">
    <name type="scientific">Quillaja saponaria</name>
    <name type="common">Soap bark tree</name>
    <dbReference type="NCBI Taxonomy" id="32244"/>
    <lineage>
        <taxon>Eukaryota</taxon>
        <taxon>Viridiplantae</taxon>
        <taxon>Streptophyta</taxon>
        <taxon>Embryophyta</taxon>
        <taxon>Tracheophyta</taxon>
        <taxon>Spermatophyta</taxon>
        <taxon>Magnoliopsida</taxon>
        <taxon>eudicotyledons</taxon>
        <taxon>Gunneridae</taxon>
        <taxon>Pentapetalae</taxon>
        <taxon>rosids</taxon>
        <taxon>fabids</taxon>
        <taxon>Fabales</taxon>
        <taxon>Quillajaceae</taxon>
        <taxon>Quillaja</taxon>
    </lineage>
</organism>
<proteinExistence type="inferred from homology"/>
<dbReference type="SUPFAM" id="SSF55961">
    <property type="entry name" value="Bet v1-like"/>
    <property type="match status" value="2"/>
</dbReference>
<keyword evidence="5 9" id="KW-0238">DNA-binding</keyword>
<keyword evidence="4 11" id="KW-0175">Coiled coil</keyword>
<keyword evidence="16" id="KW-1185">Reference proteome</keyword>
<dbReference type="InterPro" id="IPR009057">
    <property type="entry name" value="Homeodomain-like_sf"/>
</dbReference>
<evidence type="ECO:0000313" key="16">
    <source>
        <dbReference type="Proteomes" id="UP001163823"/>
    </source>
</evidence>
<feature type="domain" description="Homeobox" evidence="13">
    <location>
        <begin position="18"/>
        <end position="78"/>
    </location>
</feature>
<accession>A0AAD7LUA0</accession>
<keyword evidence="3" id="KW-0805">Transcription regulation</keyword>
<dbReference type="PROSITE" id="PS50071">
    <property type="entry name" value="HOMEOBOX_2"/>
    <property type="match status" value="1"/>
</dbReference>
<dbReference type="AlphaFoldDB" id="A0AAD7LUA0"/>
<dbReference type="InterPro" id="IPR042160">
    <property type="entry name" value="HD-Zip_IV"/>
</dbReference>
<dbReference type="InterPro" id="IPR001356">
    <property type="entry name" value="HD"/>
</dbReference>
<feature type="domain" description="START" evidence="14">
    <location>
        <begin position="239"/>
        <end position="407"/>
    </location>
</feature>
<evidence type="ECO:0000256" key="11">
    <source>
        <dbReference type="SAM" id="Coils"/>
    </source>
</evidence>
<name>A0AAD7LUA0_QUISA</name>
<dbReference type="InterPro" id="IPR057993">
    <property type="entry name" value="HD-Zip_IV_C"/>
</dbReference>
<feature type="compositionally biased region" description="Basic and acidic residues" evidence="12">
    <location>
        <begin position="10"/>
        <end position="21"/>
    </location>
</feature>
<dbReference type="PANTHER" id="PTHR45654">
    <property type="entry name" value="HOMEOBOX-LEUCINE ZIPPER PROTEIN MERISTEM L1"/>
    <property type="match status" value="1"/>
</dbReference>
<gene>
    <name evidence="15" type="ORF">O6P43_014236</name>
</gene>
<dbReference type="SMART" id="SM00389">
    <property type="entry name" value="HOX"/>
    <property type="match status" value="1"/>
</dbReference>
<dbReference type="CDD" id="cd00086">
    <property type="entry name" value="homeodomain"/>
    <property type="match status" value="1"/>
</dbReference>
<dbReference type="Gene3D" id="1.10.10.60">
    <property type="entry name" value="Homeodomain-like"/>
    <property type="match status" value="1"/>
</dbReference>
<evidence type="ECO:0000256" key="2">
    <source>
        <dbReference type="ARBA" id="ARBA00006789"/>
    </source>
</evidence>
<dbReference type="GO" id="GO:0005634">
    <property type="term" value="C:nucleus"/>
    <property type="evidence" value="ECO:0007669"/>
    <property type="project" value="UniProtKB-SubCell"/>
</dbReference>
<reference evidence="15" key="1">
    <citation type="journal article" date="2023" name="Science">
        <title>Elucidation of the pathway for biosynthesis of saponin adjuvants from the soapbark tree.</title>
        <authorList>
            <person name="Reed J."/>
            <person name="Orme A."/>
            <person name="El-Demerdash A."/>
            <person name="Owen C."/>
            <person name="Martin L.B.B."/>
            <person name="Misra R.C."/>
            <person name="Kikuchi S."/>
            <person name="Rejzek M."/>
            <person name="Martin A.C."/>
            <person name="Harkess A."/>
            <person name="Leebens-Mack J."/>
            <person name="Louveau T."/>
            <person name="Stephenson M.J."/>
            <person name="Osbourn A."/>
        </authorList>
    </citation>
    <scope>NUCLEOTIDE SEQUENCE</scope>
    <source>
        <strain evidence="15">S10</strain>
    </source>
</reference>
<comment type="subcellular location">
    <subcellularLocation>
        <location evidence="1 9 10">Nucleus</location>
    </subcellularLocation>
</comment>
<sequence>MDLGSGGGSGDEHDSSNSYERKLHHRHTPHQIQQLETFFKECQHPNKNQRIQLGMELGLDPKRIKFWFQNKRTQIKAHTERTDNNGLRAEIEIIMSENLSIIEALKNVTCSSCGGSTIEEEECQHTLQKLQKENAQLKEEHEKVSILIAKYIGKPISQLELIVSAPGSPLDLSPGTSSNQGVTSPTIDQDLHLASILSTDNVLECQLTVVTDMEKELMREIAASAMEELITLLGNKSSKESGIVIMSGMQLVNRFLDSNEWVDIFPTIVTKSKTIHVLETGSSGNRTGALQLMYEQMHILSPLVPPREFYFLRYCQQVEPVTWVIVDMSYDFLQENTPPSCFWRLPSGCMIHEMPNGSTKVTWVEHVEVDDETQTHRLYRDLVCSSMGYGAQRWVYTLQRMAERFAYSIGDSLPSHDPGGVLRSHEAKMSIMKLGHRMVKNFCGILSMSGMFDLSEKSEVNTSEIWVSVYKNTEPGQPGGTVVIAASSIWLPLPPWYVFEFLKDEKKRVQWDVLSYENPVHEILRISYGTHPRNCISVTQPFVPYENSMRIFQETCADPLESLVIYAPINLTDLDILMSGEDSSSIPILPSGIIITGDSRVNSGTEVSTSMSAARLHGSLLTVAFQILISSHLSTKHLNLEVTTIKTLLNSTVKNIKHALNCSSF</sequence>
<dbReference type="GO" id="GO:0003677">
    <property type="term" value="F:DNA binding"/>
    <property type="evidence" value="ECO:0007669"/>
    <property type="project" value="UniProtKB-UniRule"/>
</dbReference>
<dbReference type="PROSITE" id="PS50848">
    <property type="entry name" value="START"/>
    <property type="match status" value="1"/>
</dbReference>
<dbReference type="PANTHER" id="PTHR45654:SF9">
    <property type="entry name" value="HOMEOBOX-LEUCINE ZIPPER PROTEIN HDG10-RELATED"/>
    <property type="match status" value="1"/>
</dbReference>
<dbReference type="SMART" id="SM00234">
    <property type="entry name" value="START"/>
    <property type="match status" value="1"/>
</dbReference>
<comment type="similarity">
    <text evidence="2">Belongs to the HD-ZIP homeobox family. Class IV subfamily.</text>
</comment>
<feature type="coiled-coil region" evidence="11">
    <location>
        <begin position="120"/>
        <end position="147"/>
    </location>
</feature>
<dbReference type="InterPro" id="IPR002913">
    <property type="entry name" value="START_lipid-bd_dom"/>
</dbReference>
<dbReference type="FunFam" id="1.10.10.60:FF:000229">
    <property type="entry name" value="Homeobox-leucine zipper protein HDG1"/>
    <property type="match status" value="1"/>
</dbReference>
<evidence type="ECO:0000256" key="9">
    <source>
        <dbReference type="PROSITE-ProRule" id="PRU00108"/>
    </source>
</evidence>
<feature type="DNA-binding region" description="Homeobox" evidence="9">
    <location>
        <begin position="20"/>
        <end position="79"/>
    </location>
</feature>
<dbReference type="Pfam" id="PF01852">
    <property type="entry name" value="START"/>
    <property type="match status" value="1"/>
</dbReference>
<dbReference type="Pfam" id="PF25797">
    <property type="entry name" value="PDF2_C"/>
    <property type="match status" value="1"/>
</dbReference>
<dbReference type="GO" id="GO:0008289">
    <property type="term" value="F:lipid binding"/>
    <property type="evidence" value="ECO:0007669"/>
    <property type="project" value="InterPro"/>
</dbReference>
<evidence type="ECO:0000256" key="12">
    <source>
        <dbReference type="SAM" id="MobiDB-lite"/>
    </source>
</evidence>
<evidence type="ECO:0000256" key="10">
    <source>
        <dbReference type="RuleBase" id="RU000682"/>
    </source>
</evidence>
<evidence type="ECO:0000259" key="14">
    <source>
        <dbReference type="PROSITE" id="PS50848"/>
    </source>
</evidence>
<dbReference type="EMBL" id="JARAOO010000006">
    <property type="protein sequence ID" value="KAJ7964414.1"/>
    <property type="molecule type" value="Genomic_DNA"/>
</dbReference>
<keyword evidence="6 9" id="KW-0371">Homeobox</keyword>
<comment type="caution">
    <text evidence="15">The sequence shown here is derived from an EMBL/GenBank/DDBJ whole genome shotgun (WGS) entry which is preliminary data.</text>
</comment>